<feature type="region of interest" description="Disordered" evidence="2">
    <location>
        <begin position="1"/>
        <end position="22"/>
    </location>
</feature>
<dbReference type="Pfam" id="PF13558">
    <property type="entry name" value="SbcC_Walker_B"/>
    <property type="match status" value="1"/>
</dbReference>
<accession>A0ABZ1ZUD0</accession>
<reference evidence="3" key="1">
    <citation type="submission" date="2022-10" db="EMBL/GenBank/DDBJ databases">
        <title>The complete genomes of actinobacterial strains from the NBC collection.</title>
        <authorList>
            <person name="Joergensen T.S."/>
            <person name="Alvarez Arevalo M."/>
            <person name="Sterndorff E.B."/>
            <person name="Faurdal D."/>
            <person name="Vuksanovic O."/>
            <person name="Mourched A.-S."/>
            <person name="Charusanti P."/>
            <person name="Shaw S."/>
            <person name="Blin K."/>
            <person name="Weber T."/>
        </authorList>
    </citation>
    <scope>NUCLEOTIDE SEQUENCE</scope>
    <source>
        <strain evidence="3">NBC_01432</strain>
    </source>
</reference>
<dbReference type="NCBIfam" id="TIGR02680">
    <property type="entry name" value="TIGR02680 family protein"/>
    <property type="match status" value="1"/>
</dbReference>
<evidence type="ECO:0000256" key="2">
    <source>
        <dbReference type="SAM" id="MobiDB-lite"/>
    </source>
</evidence>
<keyword evidence="1" id="KW-0175">Coiled coil</keyword>
<dbReference type="EMBL" id="CP109495">
    <property type="protein sequence ID" value="WUX50085.1"/>
    <property type="molecule type" value="Genomic_DNA"/>
</dbReference>
<dbReference type="Proteomes" id="UP001432209">
    <property type="component" value="Chromosome"/>
</dbReference>
<dbReference type="SUPFAM" id="SSF52540">
    <property type="entry name" value="P-loop containing nucleoside triphosphate hydrolases"/>
    <property type="match status" value="1"/>
</dbReference>
<evidence type="ECO:0000313" key="3">
    <source>
        <dbReference type="EMBL" id="WUX50085.1"/>
    </source>
</evidence>
<dbReference type="InterPro" id="IPR013496">
    <property type="entry name" value="CHP02680"/>
</dbReference>
<sequence>MSAIAFPGPRKPGSPAGGPARAGAAHPYRWRLNRAGIVNVWFYFDQRFTLSGGRLVLRGSNGSGKSRALEMLLPFVLDADRRRMDATGSGKVRLEDLMRAGGDGQTNRLGYVWLELIREVEDAGGEQRTEFLTTGALIRFSQSTAEAKAWYFLTPLRVDEDLALLDTSRVPLSREGLAAAIGADRLTSSPDVHRDRVRTAVFGLHGDQGRERYTGLLQLLHTLRSPDVGNRIDEGRLPQILSDALPPLSDKAIATAGEELDGLEETRAALDRLETAYGHVADFLKVYTRYATGVCLTAGNQAQAAAVLARDTGATAAHLEKTHLQLVGDHGKAVAESSELDGYRDELEATVAGIRQSSEYKAARELSERLSTLQALSAAARNAMATAKGAREEEQRTADACNEAVQDTKSAADEVARIAQRAGELLVQAGLHTPLPSVPAVEVRPADPVVDPVRTAADTDPEPVSRPAALCLVPAPDHLATAADELLAATPALLSAAAARSQQAAARADEARELTSSLEGVRRAQDRAEDAAEDAATAEGKAELAETNRDEAAAELAVAWRAWTASSRTQRLLGHVDWSSTAAAALLGDVEALAGDVPAGPEADRELARLDSLAHQVAAPARALHAQQMASLATQAQHEKAQRAQLLAEAGELRRERDVPPAVPHWLDSPPADAPALWRLLDFRPEVDPGVRAGVEGALLASGLLYGVLTRDGDVVAGNGQLLLGAGGPPALRSLRTLLVPAGGDSKDLARVSAVLDQIALSPGHPTWVSSDGSWGNGPLTGRHLPASARYIGATARAAARATRLAEIDVLLEQLQQAAQARSEQQEVLEAGLRDLEGHLVEAPRSVRLAALRLQAASARADAVTGRRQAGALGEEAMRLQRAWTARQRSHREICAALGMPDDVEGLRTMQACAEQAQTMCRDMDRAGEAVRKHLARGQLLLARLRTVRDRRREAEEHAETAGQNWSGEDSALAALRESLGSSPQEVHDRLDATERELKRTKEALKRANSRVLDLTAQTATAREKAQGAREKAHEARTALIQQARSLHRRLSHPALAVALEPGTVGPAALLAPNSSADDVLAAVREVRAAVRQPGSTADATALVRAQSILERHTTGTYDVTVTVEDELHVVELTDASGRRHIADAAAELRERRDRGRSALTQRERTAFHNFVLGGMAEELRNRIIEAEKLIKAMNTSLGPITTSHGIGVKIRWRLADSANEHITRIKELMKRDVDVLREAESEELISRLKALVDAAYSADPQAGYATHLHTALDYRAWHVVDAFITGPEPGQERKISRRAKLSQGETRFVSYVTLFAAADAYLSSLPDTGRALRLILLDDAFAKVDHRTIGELMALLVRLDLDFVMTGHALWGFFTEVPALDTYEVRRADGTAAVTTHVHWDGHTRHLRAAS</sequence>
<protein>
    <submittedName>
        <fullName evidence="3">TIGR02680 family protein</fullName>
    </submittedName>
</protein>
<dbReference type="Gene3D" id="3.40.50.300">
    <property type="entry name" value="P-loop containing nucleotide triphosphate hydrolases"/>
    <property type="match status" value="1"/>
</dbReference>
<feature type="compositionally biased region" description="Low complexity" evidence="2">
    <location>
        <begin position="7"/>
        <end position="22"/>
    </location>
</feature>
<dbReference type="InterPro" id="IPR027417">
    <property type="entry name" value="P-loop_NTPase"/>
</dbReference>
<feature type="region of interest" description="Disordered" evidence="2">
    <location>
        <begin position="507"/>
        <end position="544"/>
    </location>
</feature>
<evidence type="ECO:0000313" key="4">
    <source>
        <dbReference type="Proteomes" id="UP001432209"/>
    </source>
</evidence>
<feature type="coiled-coil region" evidence="1">
    <location>
        <begin position="988"/>
        <end position="1018"/>
    </location>
</feature>
<dbReference type="PANTHER" id="PTHR45615">
    <property type="entry name" value="MYOSIN HEAVY CHAIN, NON-MUSCLE"/>
    <property type="match status" value="1"/>
</dbReference>
<evidence type="ECO:0000256" key="1">
    <source>
        <dbReference type="SAM" id="Coils"/>
    </source>
</evidence>
<feature type="compositionally biased region" description="Basic and acidic residues" evidence="2">
    <location>
        <begin position="520"/>
        <end position="530"/>
    </location>
</feature>
<dbReference type="PANTHER" id="PTHR45615:SF66">
    <property type="entry name" value="CARD DOMAIN-CONTAINING PROTEIN"/>
    <property type="match status" value="1"/>
</dbReference>
<keyword evidence="4" id="KW-1185">Reference proteome</keyword>
<gene>
    <name evidence="3" type="ORF">OG442_00040</name>
</gene>
<proteinExistence type="predicted"/>
<feature type="coiled-coil region" evidence="1">
    <location>
        <begin position="363"/>
        <end position="393"/>
    </location>
</feature>
<dbReference type="RefSeq" id="WP_329073624.1">
    <property type="nucleotide sequence ID" value="NZ_CP109495.1"/>
</dbReference>
<organism evidence="3 4">
    <name type="scientific">Streptomyces niveus</name>
    <name type="common">Streptomyces spheroides</name>
    <dbReference type="NCBI Taxonomy" id="193462"/>
    <lineage>
        <taxon>Bacteria</taxon>
        <taxon>Bacillati</taxon>
        <taxon>Actinomycetota</taxon>
        <taxon>Actinomycetes</taxon>
        <taxon>Kitasatosporales</taxon>
        <taxon>Streptomycetaceae</taxon>
        <taxon>Streptomyces</taxon>
    </lineage>
</organism>
<name>A0ABZ1ZUD0_STRNV</name>